<dbReference type="Gene3D" id="1.10.238.10">
    <property type="entry name" value="EF-hand"/>
    <property type="match status" value="1"/>
</dbReference>
<evidence type="ECO:0000313" key="5">
    <source>
        <dbReference type="Proteomes" id="UP000232323"/>
    </source>
</evidence>
<dbReference type="SUPFAM" id="SSF47473">
    <property type="entry name" value="EF-hand"/>
    <property type="match status" value="1"/>
</dbReference>
<comment type="caution">
    <text evidence="4">The sequence shown here is derived from an EMBL/GenBank/DDBJ whole genome shotgun (WGS) entry which is preliminary data.</text>
</comment>
<dbReference type="OrthoDB" id="10687427at2759"/>
<dbReference type="SMART" id="SM00054">
    <property type="entry name" value="EFh"/>
    <property type="match status" value="2"/>
</dbReference>
<feature type="region of interest" description="Disordered" evidence="2">
    <location>
        <begin position="190"/>
        <end position="218"/>
    </location>
</feature>
<evidence type="ECO:0000256" key="2">
    <source>
        <dbReference type="SAM" id="MobiDB-lite"/>
    </source>
</evidence>
<sequence length="575" mass="61624">MFSTKDRSCYSTHAFIIKINIETVIVITELSCCSRPAELAGRSKSNAYLYKVQVDEWAKKRGGLRMGDTANIPESVRLELQECFEVLDEYGNGWIDFNSLSKAADLILGQGNYKIQRLRQAIAEIDLNKNGKVDWLEFRDFAMEASSVSTDATTVLQNKHKKIVMVDDKTTLLDLVKAYRRRVKLEKALKAPVAQRPKTPEEEEEEEEDASYDPSVFAPMPKPSILVEPVPLRSPPVSIVTPSNAGLAKPSMRSKLLAGSSAAPSPHGRVRHAAFNDAVERSSMSLFKMGDLMGSKEEEEEEEEVCTLDGSTKSAPNSDRLEVLSSSAANHYNFSRSSDQHAGDLFSPGPRSTSKTQSRLGRKLHPWDLAGAVHAVEPAEPGYGAGNRSSQGSTGSSGPGILLPALVPPPSPGSSQVSRFKDATSPVSPSVRNQTLPKLPATSTLAPISRTLNMPMHSTGHTGAHVVQGNNNGSQDAVNGRGSMPGVLSSLPTDLYSHADNRNGASGQDEAGGWSMGGFLSKFKTGLFGSKAGDASNDRNKPLVGTGATSLKYGAQLGGLTGLSAPHQVIGRRRG</sequence>
<feature type="domain" description="EF-hand" evidence="3">
    <location>
        <begin position="113"/>
        <end position="148"/>
    </location>
</feature>
<dbReference type="InterPro" id="IPR011992">
    <property type="entry name" value="EF-hand-dom_pair"/>
</dbReference>
<feature type="compositionally biased region" description="Acidic residues" evidence="2">
    <location>
        <begin position="201"/>
        <end position="211"/>
    </location>
</feature>
<feature type="compositionally biased region" description="Polar residues" evidence="2">
    <location>
        <begin position="468"/>
        <end position="477"/>
    </location>
</feature>
<organism evidence="4 5">
    <name type="scientific">Chlamydomonas eustigma</name>
    <dbReference type="NCBI Taxonomy" id="1157962"/>
    <lineage>
        <taxon>Eukaryota</taxon>
        <taxon>Viridiplantae</taxon>
        <taxon>Chlorophyta</taxon>
        <taxon>core chlorophytes</taxon>
        <taxon>Chlorophyceae</taxon>
        <taxon>CS clade</taxon>
        <taxon>Chlamydomonadales</taxon>
        <taxon>Chlamydomonadaceae</taxon>
        <taxon>Chlamydomonas</taxon>
    </lineage>
</organism>
<accession>A0A250XM89</accession>
<feature type="region of interest" description="Disordered" evidence="2">
    <location>
        <begin position="334"/>
        <end position="361"/>
    </location>
</feature>
<feature type="domain" description="EF-hand" evidence="3">
    <location>
        <begin position="75"/>
        <end position="110"/>
    </location>
</feature>
<dbReference type="PROSITE" id="PS00018">
    <property type="entry name" value="EF_HAND_1"/>
    <property type="match status" value="1"/>
</dbReference>
<protein>
    <recommendedName>
        <fullName evidence="3">EF-hand domain-containing protein</fullName>
    </recommendedName>
</protein>
<keyword evidence="5" id="KW-1185">Reference proteome</keyword>
<dbReference type="CDD" id="cd00051">
    <property type="entry name" value="EFh"/>
    <property type="match status" value="1"/>
</dbReference>
<evidence type="ECO:0000256" key="1">
    <source>
        <dbReference type="ARBA" id="ARBA00022837"/>
    </source>
</evidence>
<feature type="compositionally biased region" description="Low complexity" evidence="2">
    <location>
        <begin position="386"/>
        <end position="400"/>
    </location>
</feature>
<dbReference type="Pfam" id="PF13499">
    <property type="entry name" value="EF-hand_7"/>
    <property type="match status" value="1"/>
</dbReference>
<dbReference type="AlphaFoldDB" id="A0A250XM89"/>
<evidence type="ECO:0000313" key="4">
    <source>
        <dbReference type="EMBL" id="GAX84136.1"/>
    </source>
</evidence>
<feature type="region of interest" description="Disordered" evidence="2">
    <location>
        <begin position="243"/>
        <end position="269"/>
    </location>
</feature>
<dbReference type="GO" id="GO:0005509">
    <property type="term" value="F:calcium ion binding"/>
    <property type="evidence" value="ECO:0007669"/>
    <property type="project" value="InterPro"/>
</dbReference>
<dbReference type="InterPro" id="IPR018247">
    <property type="entry name" value="EF_Hand_1_Ca_BS"/>
</dbReference>
<dbReference type="EMBL" id="BEGY01000117">
    <property type="protein sequence ID" value="GAX84136.1"/>
    <property type="molecule type" value="Genomic_DNA"/>
</dbReference>
<keyword evidence="1" id="KW-0106">Calcium</keyword>
<dbReference type="PROSITE" id="PS50222">
    <property type="entry name" value="EF_HAND_2"/>
    <property type="match status" value="2"/>
</dbReference>
<proteinExistence type="predicted"/>
<feature type="region of interest" description="Disordered" evidence="2">
    <location>
        <begin position="378"/>
        <end position="483"/>
    </location>
</feature>
<reference evidence="4 5" key="1">
    <citation type="submission" date="2017-08" db="EMBL/GenBank/DDBJ databases">
        <title>Acidophilic green algal genome provides insights into adaptation to an acidic environment.</title>
        <authorList>
            <person name="Hirooka S."/>
            <person name="Hirose Y."/>
            <person name="Kanesaki Y."/>
            <person name="Higuchi S."/>
            <person name="Fujiwara T."/>
            <person name="Onuma R."/>
            <person name="Era A."/>
            <person name="Ohbayashi R."/>
            <person name="Uzuka A."/>
            <person name="Nozaki H."/>
            <person name="Yoshikawa H."/>
            <person name="Miyagishima S.Y."/>
        </authorList>
    </citation>
    <scope>NUCLEOTIDE SEQUENCE [LARGE SCALE GENOMIC DNA]</scope>
    <source>
        <strain evidence="4 5">NIES-2499</strain>
    </source>
</reference>
<evidence type="ECO:0000259" key="3">
    <source>
        <dbReference type="PROSITE" id="PS50222"/>
    </source>
</evidence>
<name>A0A250XM89_9CHLO</name>
<feature type="compositionally biased region" description="Polar residues" evidence="2">
    <location>
        <begin position="350"/>
        <end position="359"/>
    </location>
</feature>
<dbReference type="InterPro" id="IPR002048">
    <property type="entry name" value="EF_hand_dom"/>
</dbReference>
<feature type="compositionally biased region" description="Polar residues" evidence="2">
    <location>
        <begin position="425"/>
        <end position="452"/>
    </location>
</feature>
<gene>
    <name evidence="4" type="ORF">CEUSTIGMA_g11559.t1</name>
</gene>
<dbReference type="Proteomes" id="UP000232323">
    <property type="component" value="Unassembled WGS sequence"/>
</dbReference>